<protein>
    <recommendedName>
        <fullName evidence="3">PDZ domain-containing protein</fullName>
    </recommendedName>
</protein>
<comment type="caution">
    <text evidence="1">The sequence shown here is derived from an EMBL/GenBank/DDBJ whole genome shotgun (WGS) entry which is preliminary data.</text>
</comment>
<keyword evidence="2" id="KW-1185">Reference proteome</keyword>
<dbReference type="EMBL" id="QVLS01000005">
    <property type="protein sequence ID" value="RFP79276.1"/>
    <property type="molecule type" value="Genomic_DNA"/>
</dbReference>
<reference evidence="1 2" key="1">
    <citation type="submission" date="2018-08" db="EMBL/GenBank/DDBJ databases">
        <title>Hydrogenophaga sp. LA-38 isolated from sludge.</title>
        <authorList>
            <person name="Im W.-T."/>
        </authorList>
    </citation>
    <scope>NUCLEOTIDE SEQUENCE [LARGE SCALE GENOMIC DNA]</scope>
    <source>
        <strain evidence="1 2">LA-38</strain>
    </source>
</reference>
<evidence type="ECO:0000313" key="2">
    <source>
        <dbReference type="Proteomes" id="UP000261931"/>
    </source>
</evidence>
<organism evidence="1 2">
    <name type="scientific">Hydrogenophaga borbori</name>
    <dbReference type="NCBI Taxonomy" id="2294117"/>
    <lineage>
        <taxon>Bacteria</taxon>
        <taxon>Pseudomonadati</taxon>
        <taxon>Pseudomonadota</taxon>
        <taxon>Betaproteobacteria</taxon>
        <taxon>Burkholderiales</taxon>
        <taxon>Comamonadaceae</taxon>
        <taxon>Hydrogenophaga</taxon>
    </lineage>
</organism>
<evidence type="ECO:0008006" key="3">
    <source>
        <dbReference type="Google" id="ProtNLM"/>
    </source>
</evidence>
<dbReference type="AlphaFoldDB" id="A0A372EKA8"/>
<dbReference type="Proteomes" id="UP000261931">
    <property type="component" value="Unassembled WGS sequence"/>
</dbReference>
<gene>
    <name evidence="1" type="ORF">DY262_09880</name>
</gene>
<sequence>MSLFALAGCASQRIAKDMPVSPGALEQARVQLHNEIGLLRAVYEQAQRMATQRYCSTAHPHEPFILMTTGHVDPQQLSDELRAAYAKLGVDHKARVVWVDPTAEPKLKVGDVVVAINGRAIEPDEPYSAMVALRKARHGLQPGQPFQVTLDDGQAVELLGKPACEAGVYSTYFDPNPHQLGFDLSPGIKLPTNLLKQAQTANDLRWLAAYGLYITSSPEAESRRTKARLAAVPGLAGHVALAIIPGGSWLSGRYVSKSILYFGLDGVYPTAAEFATRELHALGEDPSQGIEMFARAQAQKMPVGDIVMSDAELSSIRGLAAALKQGNAPPPSYEQPAVASR</sequence>
<proteinExistence type="predicted"/>
<accession>A0A372EKA8</accession>
<name>A0A372EKA8_9BURK</name>
<evidence type="ECO:0000313" key="1">
    <source>
        <dbReference type="EMBL" id="RFP79276.1"/>
    </source>
</evidence>